<comment type="subunit">
    <text evidence="3">Monomer.</text>
</comment>
<evidence type="ECO:0000313" key="17">
    <source>
        <dbReference type="EMBL" id="MZR32264.1"/>
    </source>
</evidence>
<dbReference type="EMBL" id="WTUW01000009">
    <property type="protein sequence ID" value="MZR32264.1"/>
    <property type="molecule type" value="Genomic_DNA"/>
</dbReference>
<keyword evidence="18" id="KW-1185">Reference proteome</keyword>
<keyword evidence="9" id="KW-1015">Disulfide bond</keyword>
<dbReference type="InterPro" id="IPR007698">
    <property type="entry name" value="AlaDH/PNT_NAD(H)-bd"/>
</dbReference>
<evidence type="ECO:0000256" key="5">
    <source>
        <dbReference type="ARBA" id="ARBA00021221"/>
    </source>
</evidence>
<dbReference type="InterPro" id="IPR036291">
    <property type="entry name" value="NAD(P)-bd_dom_sf"/>
</dbReference>
<feature type="binding site" evidence="13">
    <location>
        <position position="224"/>
    </location>
    <ligand>
        <name>NAD(+)</name>
        <dbReference type="ChEBI" id="CHEBI:57540"/>
    </ligand>
</feature>
<evidence type="ECO:0000259" key="15">
    <source>
        <dbReference type="SMART" id="SM01002"/>
    </source>
</evidence>
<comment type="catalytic activity">
    <reaction evidence="11">
        <text>L-saccharopine + NAD(+) + H2O = L-lysine + 2-oxoglutarate + NADH + H(+)</text>
        <dbReference type="Rhea" id="RHEA:12440"/>
        <dbReference type="ChEBI" id="CHEBI:15377"/>
        <dbReference type="ChEBI" id="CHEBI:15378"/>
        <dbReference type="ChEBI" id="CHEBI:16810"/>
        <dbReference type="ChEBI" id="CHEBI:32551"/>
        <dbReference type="ChEBI" id="CHEBI:57540"/>
        <dbReference type="ChEBI" id="CHEBI:57945"/>
        <dbReference type="ChEBI" id="CHEBI:57951"/>
        <dbReference type="EC" id="1.5.1.7"/>
    </reaction>
</comment>
<dbReference type="Gene3D" id="3.40.50.720">
    <property type="entry name" value="NAD(P)-binding Rossmann-like Domain"/>
    <property type="match status" value="2"/>
</dbReference>
<dbReference type="AlphaFoldDB" id="A0A6L8WBZ8"/>
<dbReference type="SUPFAM" id="SSF51735">
    <property type="entry name" value="NAD(P)-binding Rossmann-fold domains"/>
    <property type="match status" value="1"/>
</dbReference>
<dbReference type="GO" id="GO:0004754">
    <property type="term" value="F:saccharopine dehydrogenase (NAD+, L-lysine-forming) activity"/>
    <property type="evidence" value="ECO:0007669"/>
    <property type="project" value="UniProtKB-EC"/>
</dbReference>
<dbReference type="RefSeq" id="WP_161316844.1">
    <property type="nucleotide sequence ID" value="NZ_WTUW01000009.1"/>
</dbReference>
<comment type="pathway">
    <text evidence="1">Amino-acid biosynthesis; L-lysine biosynthesis via AAA pathway; L-lysine from L-alpha-aminoadipate (fungal route): step 3/3.</text>
</comment>
<evidence type="ECO:0000259" key="16">
    <source>
        <dbReference type="SMART" id="SM01003"/>
    </source>
</evidence>
<evidence type="ECO:0000256" key="7">
    <source>
        <dbReference type="ARBA" id="ARBA00023002"/>
    </source>
</evidence>
<keyword evidence="6" id="KW-0028">Amino-acid biosynthesis</keyword>
<reference evidence="17 18" key="1">
    <citation type="submission" date="2019-12" db="EMBL/GenBank/DDBJ databases">
        <title>Snethiella sp. nov. sp. isolated from sea sand.</title>
        <authorList>
            <person name="Kim J."/>
            <person name="Jeong S.E."/>
            <person name="Jung H.S."/>
            <person name="Jeon C.O."/>
        </authorList>
    </citation>
    <scope>NUCLEOTIDE SEQUENCE [LARGE SCALE GENOMIC DNA]</scope>
    <source>
        <strain evidence="17 18">DP05</strain>
    </source>
</reference>
<dbReference type="EC" id="1.5.1.7" evidence="4"/>
<comment type="similarity">
    <text evidence="2">Belongs to the AlaDH/PNT family.</text>
</comment>
<feature type="binding site" evidence="13">
    <location>
        <position position="270"/>
    </location>
    <ligand>
        <name>NAD(+)</name>
        <dbReference type="ChEBI" id="CHEBI:57540"/>
    </ligand>
</feature>
<feature type="domain" description="Alanine dehydrogenase/pyridine nucleotide transhydrogenase NAD(H)-binding" evidence="15">
    <location>
        <begin position="171"/>
        <end position="308"/>
    </location>
</feature>
<sequence length="359" mass="38866">MTHLWVRAEQRENEQRVGITPEGVRSLLSAGFRVTVEESSSRAIPIAAYRDTGCEFAAEGSWPTAPKDTIIFGLKELPDDTSPLIHRHIMFGHAYKGQADGPALLRRFKEGGGRLYDLEYLTDETGRRVAAFGYWAGFAGAAVGIMVWLAEQFGKGPGPKKIDVYPGRDTLINQLKEDLSRALAAGADKPNAIVIGALGRVGSGASDCLQSLGLQVTKWDMAETAHGGPYPEILDHDLFVNCILAQEGVPVFVPRSALDAPRRLSVIADVSCDPSSPYNPIPVYDHATSFDSPVIRASEGTPPLDVMAIDNLPSMLPVESSEDYAAQLLPSLLTLAEIEKGVWGRAGRIFDEKSLELSH</sequence>
<evidence type="ECO:0000256" key="12">
    <source>
        <dbReference type="PIRSR" id="PIRSR018250-1"/>
    </source>
</evidence>
<dbReference type="SMART" id="SM01002">
    <property type="entry name" value="AlaDh_PNT_C"/>
    <property type="match status" value="1"/>
</dbReference>
<gene>
    <name evidence="17" type="ORF">GQE98_16620</name>
</gene>
<dbReference type="InterPro" id="IPR051168">
    <property type="entry name" value="AASS"/>
</dbReference>
<feature type="transmembrane region" description="Helical" evidence="14">
    <location>
        <begin position="132"/>
        <end position="150"/>
    </location>
</feature>
<dbReference type="PANTHER" id="PTHR11133">
    <property type="entry name" value="SACCHAROPINE DEHYDROGENASE"/>
    <property type="match status" value="1"/>
</dbReference>
<accession>A0A6L8WBZ8</accession>
<keyword evidence="14" id="KW-1133">Transmembrane helix</keyword>
<evidence type="ECO:0000256" key="8">
    <source>
        <dbReference type="ARBA" id="ARBA00023027"/>
    </source>
</evidence>
<feature type="active site" description="Proton donor" evidence="12">
    <location>
        <position position="93"/>
    </location>
</feature>
<evidence type="ECO:0000256" key="1">
    <source>
        <dbReference type="ARBA" id="ARBA00004884"/>
    </source>
</evidence>
<dbReference type="GO" id="GO:0019878">
    <property type="term" value="P:lysine biosynthetic process via aminoadipic acid"/>
    <property type="evidence" value="ECO:0007669"/>
    <property type="project" value="UniProtKB-UniPathway"/>
</dbReference>
<dbReference type="PIRSF" id="PIRSF018250">
    <property type="entry name" value="Saccharopine_DH_Lys"/>
    <property type="match status" value="1"/>
</dbReference>
<dbReference type="InterPro" id="IPR027281">
    <property type="entry name" value="Lys1"/>
</dbReference>
<feature type="domain" description="Alanine dehydrogenase/pyridine nucleotide transhydrogenase N-terminal" evidence="16">
    <location>
        <begin position="5"/>
        <end position="139"/>
    </location>
</feature>
<evidence type="ECO:0000256" key="10">
    <source>
        <dbReference type="ARBA" id="ARBA00033228"/>
    </source>
</evidence>
<proteinExistence type="inferred from homology"/>
<dbReference type="CDD" id="cd12188">
    <property type="entry name" value="SDH"/>
    <property type="match status" value="1"/>
</dbReference>
<protein>
    <recommendedName>
        <fullName evidence="5">Saccharopine dehydrogenase [NAD(+), L-lysine-forming]</fullName>
        <ecNumber evidence="4">1.5.1.7</ecNumber>
    </recommendedName>
    <alternativeName>
        <fullName evidence="10">Lysine--2-oxoglutarate reductase</fullName>
    </alternativeName>
</protein>
<dbReference type="Proteomes" id="UP000476030">
    <property type="component" value="Unassembled WGS sequence"/>
</dbReference>
<evidence type="ECO:0000256" key="6">
    <source>
        <dbReference type="ARBA" id="ARBA00022605"/>
    </source>
</evidence>
<feature type="binding site" evidence="13">
    <location>
        <position position="220"/>
    </location>
    <ligand>
        <name>NAD(+)</name>
        <dbReference type="ChEBI" id="CHEBI:57540"/>
    </ligand>
</feature>
<keyword evidence="8 13" id="KW-0520">NAD</keyword>
<evidence type="ECO:0000256" key="4">
    <source>
        <dbReference type="ARBA" id="ARBA00012847"/>
    </source>
</evidence>
<dbReference type="Pfam" id="PF05222">
    <property type="entry name" value="AlaDh_PNT_N"/>
    <property type="match status" value="1"/>
</dbReference>
<feature type="binding site" evidence="13">
    <location>
        <begin position="199"/>
        <end position="200"/>
    </location>
    <ligand>
        <name>NAD(+)</name>
        <dbReference type="ChEBI" id="CHEBI:57540"/>
    </ligand>
</feature>
<feature type="binding site" evidence="13">
    <location>
        <begin position="309"/>
        <end position="312"/>
    </location>
    <ligand>
        <name>NAD(+)</name>
        <dbReference type="ChEBI" id="CHEBI:57540"/>
    </ligand>
</feature>
<evidence type="ECO:0000313" key="18">
    <source>
        <dbReference type="Proteomes" id="UP000476030"/>
    </source>
</evidence>
<keyword evidence="7" id="KW-0560">Oxidoreductase</keyword>
<keyword evidence="14" id="KW-0472">Membrane</keyword>
<evidence type="ECO:0000256" key="11">
    <source>
        <dbReference type="ARBA" id="ARBA00047860"/>
    </source>
</evidence>
<organism evidence="17 18">
    <name type="scientific">Sneathiella litorea</name>
    <dbReference type="NCBI Taxonomy" id="2606216"/>
    <lineage>
        <taxon>Bacteria</taxon>
        <taxon>Pseudomonadati</taxon>
        <taxon>Pseudomonadota</taxon>
        <taxon>Alphaproteobacteria</taxon>
        <taxon>Sneathiellales</taxon>
        <taxon>Sneathiellaceae</taxon>
        <taxon>Sneathiella</taxon>
    </lineage>
</organism>
<feature type="binding site" evidence="13">
    <location>
        <position position="127"/>
    </location>
    <ligand>
        <name>NAD(+)</name>
        <dbReference type="ChEBI" id="CHEBI:57540"/>
    </ligand>
</feature>
<evidence type="ECO:0000256" key="9">
    <source>
        <dbReference type="ARBA" id="ARBA00023157"/>
    </source>
</evidence>
<comment type="caution">
    <text evidence="17">The sequence shown here is derived from an EMBL/GenBank/DDBJ whole genome shotgun (WGS) entry which is preliminary data.</text>
</comment>
<feature type="active site" description="Proton acceptor" evidence="12">
    <location>
        <position position="75"/>
    </location>
</feature>
<evidence type="ECO:0000256" key="2">
    <source>
        <dbReference type="ARBA" id="ARBA00005689"/>
    </source>
</evidence>
<dbReference type="InterPro" id="IPR007886">
    <property type="entry name" value="AlaDH/PNT_N"/>
</dbReference>
<dbReference type="UniPathway" id="UPA00033">
    <property type="reaction ID" value="UER00034"/>
</dbReference>
<evidence type="ECO:0000256" key="13">
    <source>
        <dbReference type="PIRSR" id="PIRSR018250-3"/>
    </source>
</evidence>
<keyword evidence="14" id="KW-0812">Transmembrane</keyword>
<evidence type="ECO:0000256" key="3">
    <source>
        <dbReference type="ARBA" id="ARBA00011245"/>
    </source>
</evidence>
<dbReference type="SMART" id="SM01003">
    <property type="entry name" value="AlaDh_PNT_N"/>
    <property type="match status" value="1"/>
</dbReference>
<name>A0A6L8WBZ8_9PROT</name>
<evidence type="ECO:0000256" key="14">
    <source>
        <dbReference type="SAM" id="Phobius"/>
    </source>
</evidence>
<dbReference type="FunFam" id="3.40.50.720:FF:000217">
    <property type="entry name" value="Saccharopine dehydrogenase [NAD(+), L-lysine-forming]"/>
    <property type="match status" value="1"/>
</dbReference>
<dbReference type="PANTHER" id="PTHR11133:SF23">
    <property type="entry name" value="SACCHAROPINE DEHYDROGENASE [NAD(+), L-LYSINE-FORMING]"/>
    <property type="match status" value="1"/>
</dbReference>
<dbReference type="SUPFAM" id="SSF52283">
    <property type="entry name" value="Formate/glycerate dehydrogenase catalytic domain-like"/>
    <property type="match status" value="1"/>
</dbReference>